<comment type="caution">
    <text evidence="1">The sequence shown here is derived from an EMBL/GenBank/DDBJ whole genome shotgun (WGS) entry which is preliminary data.</text>
</comment>
<evidence type="ECO:0000313" key="2">
    <source>
        <dbReference type="Proteomes" id="UP001062846"/>
    </source>
</evidence>
<organism evidence="1 2">
    <name type="scientific">Rhododendron molle</name>
    <name type="common">Chinese azalea</name>
    <name type="synonym">Azalea mollis</name>
    <dbReference type="NCBI Taxonomy" id="49168"/>
    <lineage>
        <taxon>Eukaryota</taxon>
        <taxon>Viridiplantae</taxon>
        <taxon>Streptophyta</taxon>
        <taxon>Embryophyta</taxon>
        <taxon>Tracheophyta</taxon>
        <taxon>Spermatophyta</taxon>
        <taxon>Magnoliopsida</taxon>
        <taxon>eudicotyledons</taxon>
        <taxon>Gunneridae</taxon>
        <taxon>Pentapetalae</taxon>
        <taxon>asterids</taxon>
        <taxon>Ericales</taxon>
        <taxon>Ericaceae</taxon>
        <taxon>Ericoideae</taxon>
        <taxon>Rhodoreae</taxon>
        <taxon>Rhododendron</taxon>
    </lineage>
</organism>
<name>A0ACC0PXJ5_RHOML</name>
<keyword evidence="2" id="KW-1185">Reference proteome</keyword>
<dbReference type="EMBL" id="CM046388">
    <property type="protein sequence ID" value="KAI8570410.1"/>
    <property type="molecule type" value="Genomic_DNA"/>
</dbReference>
<evidence type="ECO:0000313" key="1">
    <source>
        <dbReference type="EMBL" id="KAI8570410.1"/>
    </source>
</evidence>
<dbReference type="Proteomes" id="UP001062846">
    <property type="component" value="Chromosome 1"/>
</dbReference>
<sequence>MMGHPLLFSYQNTDLSLTFLSSLLSVLFICTWIRSPSVMTSDNKGDPNVGRNSRAKRMTNKQAESSNLASGGLLVALAKENELLLTWACLFTSQLQIFL</sequence>
<protein>
    <submittedName>
        <fullName evidence="1">Uncharacterized protein</fullName>
    </submittedName>
</protein>
<proteinExistence type="predicted"/>
<accession>A0ACC0PXJ5</accession>
<reference evidence="1" key="1">
    <citation type="submission" date="2022-02" db="EMBL/GenBank/DDBJ databases">
        <title>Plant Genome Project.</title>
        <authorList>
            <person name="Zhang R.-G."/>
        </authorList>
    </citation>
    <scope>NUCLEOTIDE SEQUENCE</scope>
    <source>
        <strain evidence="1">AT1</strain>
    </source>
</reference>
<gene>
    <name evidence="1" type="ORF">RHMOL_Rhmol01G0031900</name>
</gene>